<feature type="transmembrane region" description="Helical" evidence="7">
    <location>
        <begin position="40"/>
        <end position="61"/>
    </location>
</feature>
<evidence type="ECO:0000256" key="6">
    <source>
        <dbReference type="ARBA" id="ARBA00043993"/>
    </source>
</evidence>
<feature type="transmembrane region" description="Helical" evidence="7">
    <location>
        <begin position="125"/>
        <end position="142"/>
    </location>
</feature>
<comment type="similarity">
    <text evidence="6">Belongs to the YccS/YhfK family.</text>
</comment>
<evidence type="ECO:0000256" key="4">
    <source>
        <dbReference type="ARBA" id="ARBA00022989"/>
    </source>
</evidence>
<keyword evidence="3 7" id="KW-0812">Transmembrane</keyword>
<name>A0A3D9UZ43_9MICO</name>
<feature type="transmembrane region" description="Helical" evidence="7">
    <location>
        <begin position="366"/>
        <end position="383"/>
    </location>
</feature>
<evidence type="ECO:0000256" key="7">
    <source>
        <dbReference type="SAM" id="Phobius"/>
    </source>
</evidence>
<dbReference type="EMBL" id="QTUA01000001">
    <property type="protein sequence ID" value="REF31875.1"/>
    <property type="molecule type" value="Genomic_DNA"/>
</dbReference>
<dbReference type="GO" id="GO:0005886">
    <property type="term" value="C:plasma membrane"/>
    <property type="evidence" value="ECO:0007669"/>
    <property type="project" value="UniProtKB-SubCell"/>
</dbReference>
<dbReference type="PANTHER" id="PTHR30509">
    <property type="entry name" value="P-HYDROXYBENZOIC ACID EFFLUX PUMP SUBUNIT-RELATED"/>
    <property type="match status" value="1"/>
</dbReference>
<evidence type="ECO:0000313" key="10">
    <source>
        <dbReference type="Proteomes" id="UP000256253"/>
    </source>
</evidence>
<keyword evidence="5 7" id="KW-0472">Membrane</keyword>
<dbReference type="Pfam" id="PF13515">
    <property type="entry name" value="FUSC_2"/>
    <property type="match status" value="1"/>
</dbReference>
<keyword evidence="2" id="KW-1003">Cell membrane</keyword>
<dbReference type="RefSeq" id="WP_115923655.1">
    <property type="nucleotide sequence ID" value="NZ_QTUA01000001.1"/>
</dbReference>
<reference evidence="9 10" key="1">
    <citation type="submission" date="2018-08" db="EMBL/GenBank/DDBJ databases">
        <title>Sequencing the genomes of 1000 actinobacteria strains.</title>
        <authorList>
            <person name="Klenk H.-P."/>
        </authorList>
    </citation>
    <scope>NUCLEOTIDE SEQUENCE [LARGE SCALE GENOMIC DNA]</scope>
    <source>
        <strain evidence="9 10">DSM 22967</strain>
    </source>
</reference>
<dbReference type="AlphaFoldDB" id="A0A3D9UZ43"/>
<dbReference type="PANTHER" id="PTHR30509:SF9">
    <property type="entry name" value="MULTIDRUG RESISTANCE PROTEIN MDTO"/>
    <property type="match status" value="1"/>
</dbReference>
<sequence>MAPRLAAVNDQLSALAEVKSAPGQWKTALRSTAMTAGTVLVVWAVLGKELALLSITGSFIGNTAANRPWRARMHILAWMDLAYLVGCGIVLLIGENPVLLTGALTLIAMSSVLVYNALMADPPGPMFLIIGPAIASYLPTIGVSSWQVMAVCALSCLVSTVSTLLLHPRTKESPEAVAVDKAREAVDELTEASAGDADALELAHLRDSAYAEVLSASMTLTEASGRRPREHWRTLLLELRRQHFRVIGEVAGRWLPGAVVEVEPAAQRSYLGAPPLNYLLRWGFSPRSLPWLAARRIGIATALVCAVSYGLHLHHPFWAVMTTALIMSLGRDRLSLTHRGVHRMIGTLAGIVAFVGIHEIGMPLDWLIPICLAFVFMVQWTAVRNYALGAFFVTPMALLVTTTSAPGHEIGDVISERIIDTLIGVGVSIVVTWVTDRRAPIALVRRQYRRVLRVTADLLELLVAGEHNTEAGLRVRRDLAYEQLQAARILKIAQEDLPVTLGSWSQVEVAVNQLVYTSLVACWIRRPAEQLDLADMAAALRKFIRELPPVSTRLVDADELVSGIDKVLWSGSSAITLPKVESADD</sequence>
<feature type="transmembrane region" description="Helical" evidence="7">
    <location>
        <begin position="73"/>
        <end position="93"/>
    </location>
</feature>
<feature type="transmembrane region" description="Helical" evidence="7">
    <location>
        <begin position="341"/>
        <end position="360"/>
    </location>
</feature>
<evidence type="ECO:0000256" key="2">
    <source>
        <dbReference type="ARBA" id="ARBA00022475"/>
    </source>
</evidence>
<accession>A0A3D9UZ43</accession>
<gene>
    <name evidence="9" type="ORF">DFJ65_2960</name>
</gene>
<dbReference type="OrthoDB" id="4989419at2"/>
<dbReference type="Proteomes" id="UP000256253">
    <property type="component" value="Unassembled WGS sequence"/>
</dbReference>
<protein>
    <submittedName>
        <fullName evidence="9">Fusaric acid resistance family protein</fullName>
    </submittedName>
</protein>
<evidence type="ECO:0000256" key="5">
    <source>
        <dbReference type="ARBA" id="ARBA00023136"/>
    </source>
</evidence>
<keyword evidence="10" id="KW-1185">Reference proteome</keyword>
<evidence type="ECO:0000259" key="8">
    <source>
        <dbReference type="Pfam" id="PF13515"/>
    </source>
</evidence>
<proteinExistence type="inferred from homology"/>
<dbReference type="InterPro" id="IPR049453">
    <property type="entry name" value="Memb_transporter_dom"/>
</dbReference>
<evidence type="ECO:0000256" key="1">
    <source>
        <dbReference type="ARBA" id="ARBA00004651"/>
    </source>
</evidence>
<comment type="caution">
    <text evidence="9">The sequence shown here is derived from an EMBL/GenBank/DDBJ whole genome shotgun (WGS) entry which is preliminary data.</text>
</comment>
<feature type="transmembrane region" description="Helical" evidence="7">
    <location>
        <begin position="289"/>
        <end position="311"/>
    </location>
</feature>
<feature type="transmembrane region" description="Helical" evidence="7">
    <location>
        <begin position="99"/>
        <end position="118"/>
    </location>
</feature>
<evidence type="ECO:0000256" key="3">
    <source>
        <dbReference type="ARBA" id="ARBA00022692"/>
    </source>
</evidence>
<organism evidence="9 10">
    <name type="scientific">Calidifontibacter indicus</name>
    <dbReference type="NCBI Taxonomy" id="419650"/>
    <lineage>
        <taxon>Bacteria</taxon>
        <taxon>Bacillati</taxon>
        <taxon>Actinomycetota</taxon>
        <taxon>Actinomycetes</taxon>
        <taxon>Micrococcales</taxon>
        <taxon>Dermacoccaceae</taxon>
        <taxon>Calidifontibacter</taxon>
    </lineage>
</organism>
<feature type="domain" description="Integral membrane bound transporter" evidence="8">
    <location>
        <begin position="304"/>
        <end position="431"/>
    </location>
</feature>
<evidence type="ECO:0000313" key="9">
    <source>
        <dbReference type="EMBL" id="REF31875.1"/>
    </source>
</evidence>
<comment type="subcellular location">
    <subcellularLocation>
        <location evidence="1">Cell membrane</location>
        <topology evidence="1">Multi-pass membrane protein</topology>
    </subcellularLocation>
</comment>
<keyword evidence="4 7" id="KW-1133">Transmembrane helix</keyword>